<evidence type="ECO:0000256" key="10">
    <source>
        <dbReference type="ARBA" id="ARBA00022741"/>
    </source>
</evidence>
<evidence type="ECO:0000256" key="9">
    <source>
        <dbReference type="ARBA" id="ARBA00022692"/>
    </source>
</evidence>
<keyword evidence="14 18" id="KW-1133">Transmembrane helix</keyword>
<dbReference type="Pfam" id="PF00690">
    <property type="entry name" value="Cation_ATPase_N"/>
    <property type="match status" value="1"/>
</dbReference>
<evidence type="ECO:0000256" key="2">
    <source>
        <dbReference type="ARBA" id="ARBA00004429"/>
    </source>
</evidence>
<keyword evidence="6" id="KW-1003">Cell membrane</keyword>
<dbReference type="SUPFAM" id="SSF81665">
    <property type="entry name" value="Calcium ATPase, transmembrane domain M"/>
    <property type="match status" value="1"/>
</dbReference>
<feature type="transmembrane region" description="Helical" evidence="18">
    <location>
        <begin position="274"/>
        <end position="292"/>
    </location>
</feature>
<keyword evidence="20" id="KW-0378">Hydrolase</keyword>
<evidence type="ECO:0000256" key="4">
    <source>
        <dbReference type="ARBA" id="ARBA00012786"/>
    </source>
</evidence>
<dbReference type="Gene3D" id="2.70.150.10">
    <property type="entry name" value="Calcium-transporting ATPase, cytoplasmic transduction domain A"/>
    <property type="match status" value="1"/>
</dbReference>
<evidence type="ECO:0000313" key="21">
    <source>
        <dbReference type="Proteomes" id="UP000266328"/>
    </source>
</evidence>
<dbReference type="InterPro" id="IPR004014">
    <property type="entry name" value="ATPase_P-typ_cation-transptr_N"/>
</dbReference>
<dbReference type="InterPro" id="IPR018303">
    <property type="entry name" value="ATPase_P-typ_P_site"/>
</dbReference>
<keyword evidence="12" id="KW-0460">Magnesium</keyword>
<evidence type="ECO:0000256" key="16">
    <source>
        <dbReference type="ARBA" id="ARBA00029806"/>
    </source>
</evidence>
<name>A0A398D680_9BACT</name>
<dbReference type="GO" id="GO:0016887">
    <property type="term" value="F:ATP hydrolysis activity"/>
    <property type="evidence" value="ECO:0007669"/>
    <property type="project" value="InterPro"/>
</dbReference>
<dbReference type="InterPro" id="IPR036412">
    <property type="entry name" value="HAD-like_sf"/>
</dbReference>
<keyword evidence="11" id="KW-0067">ATP-binding</keyword>
<evidence type="ECO:0000256" key="17">
    <source>
        <dbReference type="ARBA" id="ARBA00047295"/>
    </source>
</evidence>
<evidence type="ECO:0000256" key="1">
    <source>
        <dbReference type="ARBA" id="ARBA00003954"/>
    </source>
</evidence>
<evidence type="ECO:0000256" key="7">
    <source>
        <dbReference type="ARBA" id="ARBA00022519"/>
    </source>
</evidence>
<feature type="transmembrane region" description="Helical" evidence="18">
    <location>
        <begin position="86"/>
        <end position="107"/>
    </location>
</feature>
<feature type="transmembrane region" description="Helical" evidence="18">
    <location>
        <begin position="822"/>
        <end position="843"/>
    </location>
</feature>
<dbReference type="InterPro" id="IPR008250">
    <property type="entry name" value="ATPase_P-typ_transduc_dom_A_sf"/>
</dbReference>
<dbReference type="Pfam" id="PF00689">
    <property type="entry name" value="Cation_ATPase_C"/>
    <property type="match status" value="1"/>
</dbReference>
<dbReference type="EMBL" id="QXIS01000006">
    <property type="protein sequence ID" value="RIE06604.1"/>
    <property type="molecule type" value="Genomic_DNA"/>
</dbReference>
<dbReference type="CDD" id="cd02077">
    <property type="entry name" value="P-type_ATPase_Mg"/>
    <property type="match status" value="1"/>
</dbReference>
<evidence type="ECO:0000256" key="5">
    <source>
        <dbReference type="ARBA" id="ARBA00013555"/>
    </source>
</evidence>
<keyword evidence="8" id="KW-0597">Phosphoprotein</keyword>
<dbReference type="NCBIfam" id="TIGR01494">
    <property type="entry name" value="ATPase_P-type"/>
    <property type="match status" value="2"/>
</dbReference>
<dbReference type="SUPFAM" id="SSF56784">
    <property type="entry name" value="HAD-like"/>
    <property type="match status" value="1"/>
</dbReference>
<gene>
    <name evidence="20" type="primary">mgtA</name>
    <name evidence="20" type="ORF">SMC7_00930</name>
</gene>
<evidence type="ECO:0000256" key="11">
    <source>
        <dbReference type="ARBA" id="ARBA00022840"/>
    </source>
</evidence>
<dbReference type="InterPro" id="IPR006068">
    <property type="entry name" value="ATPase_P-typ_cation-transptr_C"/>
</dbReference>
<dbReference type="Pfam" id="PF13246">
    <property type="entry name" value="Cation_ATPase"/>
    <property type="match status" value="1"/>
</dbReference>
<dbReference type="Gene3D" id="1.20.1110.10">
    <property type="entry name" value="Calcium-transporting ATPase, transmembrane domain"/>
    <property type="match status" value="1"/>
</dbReference>
<organism evidence="20 21">
    <name type="scientific">Candidatus Cryosericum terrychapinii</name>
    <dbReference type="NCBI Taxonomy" id="2290919"/>
    <lineage>
        <taxon>Bacteria</taxon>
        <taxon>Pseudomonadati</taxon>
        <taxon>Caldisericota/Cryosericota group</taxon>
        <taxon>Candidatus Cryosericota</taxon>
        <taxon>Candidatus Cryosericia</taxon>
        <taxon>Candidatus Cryosericales</taxon>
        <taxon>Candidatus Cryosericaceae</taxon>
        <taxon>Candidatus Cryosericum</taxon>
    </lineage>
</organism>
<dbReference type="GO" id="GO:0015444">
    <property type="term" value="F:P-type magnesium transporter activity"/>
    <property type="evidence" value="ECO:0007669"/>
    <property type="project" value="UniProtKB-EC"/>
</dbReference>
<evidence type="ECO:0000256" key="12">
    <source>
        <dbReference type="ARBA" id="ARBA00022842"/>
    </source>
</evidence>
<evidence type="ECO:0000256" key="6">
    <source>
        <dbReference type="ARBA" id="ARBA00022475"/>
    </source>
</evidence>
<keyword evidence="10" id="KW-0547">Nucleotide-binding</keyword>
<dbReference type="Proteomes" id="UP000266328">
    <property type="component" value="Unassembled WGS sequence"/>
</dbReference>
<dbReference type="Gene3D" id="3.40.50.1000">
    <property type="entry name" value="HAD superfamily/HAD-like"/>
    <property type="match status" value="1"/>
</dbReference>
<dbReference type="InterPro" id="IPR059000">
    <property type="entry name" value="ATPase_P-type_domA"/>
</dbReference>
<keyword evidence="7" id="KW-0997">Cell inner membrane</keyword>
<dbReference type="GO" id="GO:0005524">
    <property type="term" value="F:ATP binding"/>
    <property type="evidence" value="ECO:0007669"/>
    <property type="project" value="UniProtKB-KW"/>
</dbReference>
<dbReference type="InterPro" id="IPR001757">
    <property type="entry name" value="P_typ_ATPase"/>
</dbReference>
<keyword evidence="13" id="KW-1278">Translocase</keyword>
<sequence length="885" mass="96012">MIPLLEVSAVSTPIAPTEVTKRKRDEVPAQMSKLLASFASMDADAVMKQLGTSPTGLTTRVVGTRLVQYGHNEVAREKRVSPLKRLIAILSNPLSILLIVLAIITAVTGGGPGVYMILIMVILGAALRFFQEQRSDNAAEALQKMVTTTATVIRNGDTKEVALQDIVPGDMVSLSAGDMVPADVRLVTAKDLFVNQASLTGESLPAEKNVDVVDSSQTDVLSMPNLCFLGTNVETGSATAVVVQTGKETYFGSLASSIVGHRELTSFDKGVNNFTWLMIKLMLVMAPAVFLINGLVRHNWMEAFLFGLAVAVGLTPEMLPMIVTVNMSKGAVVMSRKKVIVKRLNAIQNFGAMDILCTDKTGTITQGRVELEKHVNVLGHEDGHILDMGFLNSYYQTGLKNLMDVAILAHLDKARELVEEAKYHKVDEIPFDFTRKRMSVAVTDGGGTDLIICKGAVEEVLALSTSVALDNTASPLDDARRAAALQLVADLNGQGFRVLALATSSSDHGASDRVYTVNDEHDLTLLGFLAFLDPPKTTAGEAIATLHSNSVDVKILTGDSDLVTVNICHQVGIAEPHVLLGPAIEEMSDDDLAGVVEDTVVFARLSPHHKERIIRALQSRGHVVGFLGDGINDAPALRTADVGISVDSAVDIAKESSDIILLENSLLVLKDGVIEGRKVFGNVIKYIKMAASSNFGNMFSVVGASAFLPFLPMLPLQILTNNLLYDLSQTTIPTDTVDEEWLTKPRKWELGNLRRFIVIIGPISSVFDYMTFFIMLVVFKCWNNPALFHSGWFVESLFTQTLIVHVIRTNKIPFIQSLASKPLLISSVAVVATGALMTIIGPIARILGFVTLPPLYWLLLLGMLLIYVVLTQIVKTWFIRRFGDV</sequence>
<evidence type="ECO:0000313" key="20">
    <source>
        <dbReference type="EMBL" id="RIE06604.1"/>
    </source>
</evidence>
<dbReference type="NCBIfam" id="NF011702">
    <property type="entry name" value="PRK15122.1"/>
    <property type="match status" value="1"/>
</dbReference>
<evidence type="ECO:0000256" key="15">
    <source>
        <dbReference type="ARBA" id="ARBA00023136"/>
    </source>
</evidence>
<dbReference type="EC" id="7.2.2.14" evidence="4"/>
<dbReference type="SMART" id="SM00831">
    <property type="entry name" value="Cation_ATPase_N"/>
    <property type="match status" value="1"/>
</dbReference>
<dbReference type="SFLD" id="SFLDG00002">
    <property type="entry name" value="C1.7:_P-type_atpase_like"/>
    <property type="match status" value="1"/>
</dbReference>
<dbReference type="Pfam" id="PF00122">
    <property type="entry name" value="E1-E2_ATPase"/>
    <property type="match status" value="1"/>
</dbReference>
<dbReference type="InterPro" id="IPR023298">
    <property type="entry name" value="ATPase_P-typ_TM_dom_sf"/>
</dbReference>
<accession>A0A398D680</accession>
<keyword evidence="15 18" id="KW-0472">Membrane</keyword>
<comment type="subcellular location">
    <subcellularLocation>
        <location evidence="2">Cell inner membrane</location>
        <topology evidence="2">Multi-pass membrane protein</topology>
    </subcellularLocation>
</comment>
<feature type="transmembrane region" description="Helical" evidence="18">
    <location>
        <begin position="855"/>
        <end position="874"/>
    </location>
</feature>
<dbReference type="PROSITE" id="PS00154">
    <property type="entry name" value="ATPASE_E1_E2"/>
    <property type="match status" value="1"/>
</dbReference>
<dbReference type="SFLD" id="SFLDS00003">
    <property type="entry name" value="Haloacid_Dehalogenase"/>
    <property type="match status" value="1"/>
</dbReference>
<dbReference type="InterPro" id="IPR044492">
    <property type="entry name" value="P_typ_ATPase_HD_dom"/>
</dbReference>
<evidence type="ECO:0000256" key="8">
    <source>
        <dbReference type="ARBA" id="ARBA00022553"/>
    </source>
</evidence>
<keyword evidence="21" id="KW-1185">Reference proteome</keyword>
<comment type="caution">
    <text evidence="20">The sequence shown here is derived from an EMBL/GenBank/DDBJ whole genome shotgun (WGS) entry which is preliminary data.</text>
</comment>
<keyword evidence="9 18" id="KW-0812">Transmembrane</keyword>
<dbReference type="PANTHER" id="PTHR42861">
    <property type="entry name" value="CALCIUM-TRANSPORTING ATPASE"/>
    <property type="match status" value="1"/>
</dbReference>
<evidence type="ECO:0000256" key="13">
    <source>
        <dbReference type="ARBA" id="ARBA00022967"/>
    </source>
</evidence>
<evidence type="ECO:0000256" key="14">
    <source>
        <dbReference type="ARBA" id="ARBA00022989"/>
    </source>
</evidence>
<feature type="transmembrane region" description="Helical" evidence="18">
    <location>
        <begin position="756"/>
        <end position="779"/>
    </location>
</feature>
<dbReference type="InterPro" id="IPR006415">
    <property type="entry name" value="P-type_ATPase_IIIB"/>
</dbReference>
<reference evidence="20 21" key="1">
    <citation type="submission" date="2018-09" db="EMBL/GenBank/DDBJ databases">
        <title>Discovery and Ecogenomic Context for Candidatus Cryosericales, a Global Caldiserica Order Active in Thawing Permafrost.</title>
        <authorList>
            <person name="Martinez M.A."/>
            <person name="Woodcroft B.J."/>
            <person name="Ignacio Espinoza J.C."/>
            <person name="Zayed A."/>
            <person name="Singleton C.M."/>
            <person name="Boyd J."/>
            <person name="Li Y.-F."/>
            <person name="Purvine S."/>
            <person name="Maughan H."/>
            <person name="Hodgkins S.B."/>
            <person name="Anderson D."/>
            <person name="Sederholm M."/>
            <person name="Temperton B."/>
            <person name="Saleska S.R."/>
            <person name="Tyson G.W."/>
            <person name="Rich V.I."/>
        </authorList>
    </citation>
    <scope>NUCLEOTIDE SEQUENCE [LARGE SCALE GENOMIC DNA]</scope>
    <source>
        <strain evidence="20 21">SMC7</strain>
    </source>
</reference>
<evidence type="ECO:0000256" key="3">
    <source>
        <dbReference type="ARBA" id="ARBA00008746"/>
    </source>
</evidence>
<feature type="domain" description="Cation-transporting P-type ATPase N-terminal" evidence="19">
    <location>
        <begin position="37"/>
        <end position="110"/>
    </location>
</feature>
<feature type="transmembrane region" description="Helical" evidence="18">
    <location>
        <begin position="113"/>
        <end position="130"/>
    </location>
</feature>
<dbReference type="SUPFAM" id="SSF81653">
    <property type="entry name" value="Calcium ATPase, transduction domain A"/>
    <property type="match status" value="1"/>
</dbReference>
<dbReference type="InterPro" id="IPR023299">
    <property type="entry name" value="ATPase_P-typ_cyto_dom_N"/>
</dbReference>
<dbReference type="InterPro" id="IPR023214">
    <property type="entry name" value="HAD_sf"/>
</dbReference>
<dbReference type="SFLD" id="SFLDF00027">
    <property type="entry name" value="p-type_atpase"/>
    <property type="match status" value="1"/>
</dbReference>
<protein>
    <recommendedName>
        <fullName evidence="5">Magnesium-transporting ATPase, P-type 1</fullName>
        <ecNumber evidence="4">7.2.2.14</ecNumber>
    </recommendedName>
    <alternativeName>
        <fullName evidence="16">Mg(2+) transport ATPase, P-type 1</fullName>
    </alternativeName>
</protein>
<evidence type="ECO:0000259" key="19">
    <source>
        <dbReference type="SMART" id="SM00831"/>
    </source>
</evidence>
<comment type="similarity">
    <text evidence="3">Belongs to the cation transport ATPase (P-type) (TC 3.A.3) family. Type IIIB subfamily.</text>
</comment>
<comment type="function">
    <text evidence="1">Mediates magnesium influx to the cytosol.</text>
</comment>
<evidence type="ECO:0000256" key="18">
    <source>
        <dbReference type="SAM" id="Phobius"/>
    </source>
</evidence>
<dbReference type="GO" id="GO:0005886">
    <property type="term" value="C:plasma membrane"/>
    <property type="evidence" value="ECO:0007669"/>
    <property type="project" value="UniProtKB-SubCell"/>
</dbReference>
<dbReference type="Gene3D" id="3.40.1110.10">
    <property type="entry name" value="Calcium-transporting ATPase, cytoplasmic domain N"/>
    <property type="match status" value="1"/>
</dbReference>
<dbReference type="NCBIfam" id="TIGR01524">
    <property type="entry name" value="ATPase-IIIB_Mg"/>
    <property type="match status" value="1"/>
</dbReference>
<dbReference type="AlphaFoldDB" id="A0A398D680"/>
<comment type="catalytic activity">
    <reaction evidence="17">
        <text>Mg(2+)(out) + ATP + H2O = Mg(2+)(in) + ADP + phosphate + H(+)</text>
        <dbReference type="Rhea" id="RHEA:10260"/>
        <dbReference type="ChEBI" id="CHEBI:15377"/>
        <dbReference type="ChEBI" id="CHEBI:15378"/>
        <dbReference type="ChEBI" id="CHEBI:18420"/>
        <dbReference type="ChEBI" id="CHEBI:30616"/>
        <dbReference type="ChEBI" id="CHEBI:43474"/>
        <dbReference type="ChEBI" id="CHEBI:456216"/>
        <dbReference type="EC" id="7.2.2.14"/>
    </reaction>
</comment>
<proteinExistence type="inferred from homology"/>
<dbReference type="PRINTS" id="PR01836">
    <property type="entry name" value="MGATPASE"/>
</dbReference>
<feature type="transmembrane region" description="Helical" evidence="18">
    <location>
        <begin position="304"/>
        <end position="328"/>
    </location>
</feature>
<dbReference type="OrthoDB" id="9814270at2"/>